<dbReference type="Proteomes" id="UP000694892">
    <property type="component" value="Chromosome 5L"/>
</dbReference>
<name>A0A974CTE1_XENLA</name>
<dbReference type="AlphaFoldDB" id="A0A974CTE1"/>
<sequence>MFGTSWGRGVTCCDQQANDSALNVQPWPSCHPQPVTDSWKTVSLRQVTVSVSEDLDVGCEKMESPCQKAV</sequence>
<evidence type="ECO:0000313" key="2">
    <source>
        <dbReference type="Proteomes" id="UP000694892"/>
    </source>
</evidence>
<accession>A0A974CTE1</accession>
<organism evidence="1 2">
    <name type="scientific">Xenopus laevis</name>
    <name type="common">African clawed frog</name>
    <dbReference type="NCBI Taxonomy" id="8355"/>
    <lineage>
        <taxon>Eukaryota</taxon>
        <taxon>Metazoa</taxon>
        <taxon>Chordata</taxon>
        <taxon>Craniata</taxon>
        <taxon>Vertebrata</taxon>
        <taxon>Euteleostomi</taxon>
        <taxon>Amphibia</taxon>
        <taxon>Batrachia</taxon>
        <taxon>Anura</taxon>
        <taxon>Pipoidea</taxon>
        <taxon>Pipidae</taxon>
        <taxon>Xenopodinae</taxon>
        <taxon>Xenopus</taxon>
        <taxon>Xenopus</taxon>
    </lineage>
</organism>
<evidence type="ECO:0000313" key="1">
    <source>
        <dbReference type="EMBL" id="OCT79374.1"/>
    </source>
</evidence>
<protein>
    <submittedName>
        <fullName evidence="1">Uncharacterized protein</fullName>
    </submittedName>
</protein>
<dbReference type="EMBL" id="CM004474">
    <property type="protein sequence ID" value="OCT79374.1"/>
    <property type="molecule type" value="Genomic_DNA"/>
</dbReference>
<proteinExistence type="predicted"/>
<reference evidence="2" key="1">
    <citation type="journal article" date="2016" name="Nature">
        <title>Genome evolution in the allotetraploid frog Xenopus laevis.</title>
        <authorList>
            <person name="Session A.M."/>
            <person name="Uno Y."/>
            <person name="Kwon T."/>
            <person name="Chapman J.A."/>
            <person name="Toyoda A."/>
            <person name="Takahashi S."/>
            <person name="Fukui A."/>
            <person name="Hikosaka A."/>
            <person name="Suzuki A."/>
            <person name="Kondo M."/>
            <person name="van Heeringen S.J."/>
            <person name="Quigley I."/>
            <person name="Heinz S."/>
            <person name="Ogino H."/>
            <person name="Ochi H."/>
            <person name="Hellsten U."/>
            <person name="Lyons J.B."/>
            <person name="Simakov O."/>
            <person name="Putnam N."/>
            <person name="Stites J."/>
            <person name="Kuroki Y."/>
            <person name="Tanaka T."/>
            <person name="Michiue T."/>
            <person name="Watanabe M."/>
            <person name="Bogdanovic O."/>
            <person name="Lister R."/>
            <person name="Georgiou G."/>
            <person name="Paranjpe S.S."/>
            <person name="van Kruijsbergen I."/>
            <person name="Shu S."/>
            <person name="Carlson J."/>
            <person name="Kinoshita T."/>
            <person name="Ohta Y."/>
            <person name="Mawaribuchi S."/>
            <person name="Jenkins J."/>
            <person name="Grimwood J."/>
            <person name="Schmutz J."/>
            <person name="Mitros T."/>
            <person name="Mozaffari S.V."/>
            <person name="Suzuki Y."/>
            <person name="Haramoto Y."/>
            <person name="Yamamoto T.S."/>
            <person name="Takagi C."/>
            <person name="Heald R."/>
            <person name="Miller K."/>
            <person name="Haudenschild C."/>
            <person name="Kitzman J."/>
            <person name="Nakayama T."/>
            <person name="Izutsu Y."/>
            <person name="Robert J."/>
            <person name="Fortriede J."/>
            <person name="Burns K."/>
            <person name="Lotay V."/>
            <person name="Karimi K."/>
            <person name="Yasuoka Y."/>
            <person name="Dichmann D.S."/>
            <person name="Flajnik M.F."/>
            <person name="Houston D.W."/>
            <person name="Shendure J."/>
            <person name="DuPasquier L."/>
            <person name="Vize P.D."/>
            <person name="Zorn A.M."/>
            <person name="Ito M."/>
            <person name="Marcotte E.M."/>
            <person name="Wallingford J.B."/>
            <person name="Ito Y."/>
            <person name="Asashima M."/>
            <person name="Ueno N."/>
            <person name="Matsuda Y."/>
            <person name="Veenstra G.J."/>
            <person name="Fujiyama A."/>
            <person name="Harland R.M."/>
            <person name="Taira M."/>
            <person name="Rokhsar D.S."/>
        </authorList>
    </citation>
    <scope>NUCLEOTIDE SEQUENCE [LARGE SCALE GENOMIC DNA]</scope>
    <source>
        <strain evidence="2">J</strain>
    </source>
</reference>
<gene>
    <name evidence="1" type="ORF">XELAEV_18026187mg</name>
</gene>